<evidence type="ECO:0000313" key="15">
    <source>
        <dbReference type="Proteomes" id="UP000886476"/>
    </source>
</evidence>
<dbReference type="PROSITE" id="PS50046">
    <property type="entry name" value="PHYTOCHROME_2"/>
    <property type="match status" value="1"/>
</dbReference>
<dbReference type="Pfam" id="PF01590">
    <property type="entry name" value="GAF"/>
    <property type="match status" value="1"/>
</dbReference>
<feature type="domain" description="Phytochrome chromophore attachment site" evidence="9">
    <location>
        <begin position="162"/>
        <end position="317"/>
    </location>
</feature>
<dbReference type="InterPro" id="IPR001789">
    <property type="entry name" value="Sig_transdc_resp-reg_receiver"/>
</dbReference>
<feature type="coiled-coil region" evidence="8">
    <location>
        <begin position="828"/>
        <end position="855"/>
    </location>
</feature>
<evidence type="ECO:0000259" key="11">
    <source>
        <dbReference type="PROSITE" id="PS50110"/>
    </source>
</evidence>
<dbReference type="Pfam" id="PF02518">
    <property type="entry name" value="HATPase_c"/>
    <property type="match status" value="1"/>
</dbReference>
<dbReference type="Gene3D" id="3.30.565.10">
    <property type="entry name" value="Histidine kinase-like ATPase, C-terminal domain"/>
    <property type="match status" value="1"/>
</dbReference>
<evidence type="ECO:0000259" key="12">
    <source>
        <dbReference type="PROSITE" id="PS50112"/>
    </source>
</evidence>
<evidence type="ECO:0000256" key="8">
    <source>
        <dbReference type="SAM" id="Coils"/>
    </source>
</evidence>
<keyword evidence="8" id="KW-0175">Coiled coil</keyword>
<comment type="catalytic activity">
    <reaction evidence="1">
        <text>ATP + protein L-histidine = ADP + protein N-phospho-L-histidine.</text>
        <dbReference type="EC" id="2.7.13.3"/>
    </reaction>
</comment>
<dbReference type="SMART" id="SM00448">
    <property type="entry name" value="REC"/>
    <property type="match status" value="1"/>
</dbReference>
<comment type="similarity">
    <text evidence="2">In the N-terminal section; belongs to the phytochrome family.</text>
</comment>
<dbReference type="CDD" id="cd00082">
    <property type="entry name" value="HisKA"/>
    <property type="match status" value="1"/>
</dbReference>
<sequence>MSVGLHEEINRSFLAGGGEAGRLIRTFDWSQTSLGPIEHWPQSLRTAAAILLRSPVPMVMLWGGEGVMLYNDAYSVLAGARHPKLLGSKVREGWPEVTDFNDNVMTVVLAGGTLHYSDQELTLFRHGRPEQVFMNLDYSPVVDESGVPVGVLAIVVETTERVLAERRRASLIALDERLRDFPEAADLSFAASKILGEALGACRVGYGVLDVQARSIQVERNWSAPGFSDVGGLHYFERYGAYFDELLQGLVVANLDVTSDPRTALHASAFEELGIRAHLDVPVIEDGRAVAEMFVHSAVPRVWTEEEIAFVRDFTRRTRGAIARREAEQALRASEARLAAVIDSLPVGVGIFGADGYLTLSNPEARRFLQTNRIPSSDPVSAPRWRGWAADGELLKPEDFPGARAIRGERVVPGVEVLFTDDDGREIWTTVAAVPIKNRDGRVTSFSLAISNIDTVKRTGMELRESEERFRQLAEAVDQVFYITDVNAGRLLYLSPAYERVWGRPASELLADLTLFLRTIHPDDQERVAAMAPRQAAGEPFEIEYRIVRPDGQVRFIRDRAFPVKADGIRRYAGVADDVTERRQATAWFEGVFNSDLMGFTIFDARTGETLAINDHFLAMTGYSRLDFEQGRWDWRDITVPDHLAKDEAAIAQAHERGWWEPYEKEYRLRDSRLLPVRIASAPLPGEPGRVVVSIEDISERRAAETALRESEALARQRAEEIAVVYDAAPIGLCVFDRELRYVRINERLAEINGKPVADHIGRTVREMVPGIDDQAVSMLHRVLAGEAIFGAEFVGETPAQPGVMRTWRENWLPLRNAAGDIVGITVSAEEVTEAKRVEAELRQLNATLEQRVAERTAERHLLATIVDTTEEQIQALDLNYRWLAINPACVDAYMRLYGIRPRIGDSLLELLAHKPEHLEPAKAMWARALAGTAFTASADWGDPQLGRRSYEMRFEILRDASGRQLGAFLTGRDVTQRLDEQNRLAQAEEALRQSQKMEAMGQLTGGVAHDFNNLLTPIVGALDLLQRRGLGSEREQRLISGAMQSAERAKTLVQRLLAFARRQPLQAVSVDVGALVVGMAELVSSTTGPQIEVVVDVASDLPAAKADPNQLEMALLNLAVNARDAMPRGGTLRISAKAASVEPRNDRALRPGDYVWLSVADTGVGMDEATIARAVEPFFSTKGIGKGTGLGLSMVHGLASQLGGALTINSRPGLGTNIELWLPRSDMAPEIRSSSFDARVLVGPRGHALLVDDEDLVRASTADMLEGLGFSIVEAASAEEALRFVHQGEPIDLLVTDHLMPGMSGVELARLVLAARPDAGVLIISGYAETEGLAPDLARLSKPFKSDELASALAQVLGPLRPL</sequence>
<dbReference type="SMART" id="SM00388">
    <property type="entry name" value="HisKA"/>
    <property type="match status" value="1"/>
</dbReference>
<evidence type="ECO:0000259" key="13">
    <source>
        <dbReference type="PROSITE" id="PS50113"/>
    </source>
</evidence>
<evidence type="ECO:0000256" key="3">
    <source>
        <dbReference type="ARBA" id="ARBA00012438"/>
    </source>
</evidence>
<accession>A0ABX2CDU7</accession>
<dbReference type="InterPro" id="IPR005467">
    <property type="entry name" value="His_kinase_dom"/>
</dbReference>
<dbReference type="PROSITE" id="PS50109">
    <property type="entry name" value="HIS_KIN"/>
    <property type="match status" value="1"/>
</dbReference>
<feature type="modified residue" description="4-aspartylphosphate" evidence="7">
    <location>
        <position position="1298"/>
    </location>
</feature>
<gene>
    <name evidence="14" type="ORF">HL667_15470</name>
</gene>
<dbReference type="Gene3D" id="1.10.287.130">
    <property type="match status" value="1"/>
</dbReference>
<dbReference type="Gene3D" id="3.30.450.20">
    <property type="entry name" value="PAS domain"/>
    <property type="match status" value="6"/>
</dbReference>
<dbReference type="InterPro" id="IPR004358">
    <property type="entry name" value="Sig_transdc_His_kin-like_C"/>
</dbReference>
<keyword evidence="6" id="KW-0418">Kinase</keyword>
<dbReference type="SUPFAM" id="SSF55785">
    <property type="entry name" value="PYP-like sensor domain (PAS domain)"/>
    <property type="match status" value="6"/>
</dbReference>
<dbReference type="Gene3D" id="3.40.50.2300">
    <property type="match status" value="1"/>
</dbReference>
<dbReference type="SMART" id="SM00086">
    <property type="entry name" value="PAC"/>
    <property type="match status" value="4"/>
</dbReference>
<dbReference type="PRINTS" id="PR00344">
    <property type="entry name" value="BCTRLSENSOR"/>
</dbReference>
<dbReference type="InterPro" id="IPR000014">
    <property type="entry name" value="PAS"/>
</dbReference>
<evidence type="ECO:0000256" key="1">
    <source>
        <dbReference type="ARBA" id="ARBA00000085"/>
    </source>
</evidence>
<dbReference type="PANTHER" id="PTHR43065">
    <property type="entry name" value="SENSOR HISTIDINE KINASE"/>
    <property type="match status" value="1"/>
</dbReference>
<dbReference type="NCBIfam" id="TIGR00229">
    <property type="entry name" value="sensory_box"/>
    <property type="match status" value="3"/>
</dbReference>
<dbReference type="InterPro" id="IPR036097">
    <property type="entry name" value="HisK_dim/P_sf"/>
</dbReference>
<comment type="caution">
    <text evidence="14">The sequence shown here is derived from an EMBL/GenBank/DDBJ whole genome shotgun (WGS) entry which is preliminary data.</text>
</comment>
<feature type="domain" description="Histidine kinase" evidence="10">
    <location>
        <begin position="1007"/>
        <end position="1227"/>
    </location>
</feature>
<dbReference type="EC" id="2.7.13.3" evidence="3"/>
<dbReference type="PROSITE" id="PS50112">
    <property type="entry name" value="PAS"/>
    <property type="match status" value="1"/>
</dbReference>
<dbReference type="InterPro" id="IPR013655">
    <property type="entry name" value="PAS_fold_3"/>
</dbReference>
<dbReference type="Pfam" id="PF00512">
    <property type="entry name" value="HisKA"/>
    <property type="match status" value="1"/>
</dbReference>
<dbReference type="PROSITE" id="PS50113">
    <property type="entry name" value="PAC"/>
    <property type="match status" value="3"/>
</dbReference>
<dbReference type="InterPro" id="IPR003661">
    <property type="entry name" value="HisK_dim/P_dom"/>
</dbReference>
<keyword evidence="15" id="KW-1185">Reference proteome</keyword>
<dbReference type="Gene3D" id="3.30.450.40">
    <property type="match status" value="1"/>
</dbReference>
<dbReference type="InterPro" id="IPR003594">
    <property type="entry name" value="HATPase_dom"/>
</dbReference>
<dbReference type="Pfam" id="PF08447">
    <property type="entry name" value="PAS_3"/>
    <property type="match status" value="2"/>
</dbReference>
<dbReference type="InterPro" id="IPR036890">
    <property type="entry name" value="HATPase_C_sf"/>
</dbReference>
<dbReference type="SMART" id="SM00065">
    <property type="entry name" value="GAF"/>
    <property type="match status" value="1"/>
</dbReference>
<feature type="domain" description="PAS" evidence="12">
    <location>
        <begin position="466"/>
        <end position="539"/>
    </location>
</feature>
<dbReference type="InterPro" id="IPR000700">
    <property type="entry name" value="PAS-assoc_C"/>
</dbReference>
<dbReference type="CDD" id="cd00130">
    <property type="entry name" value="PAS"/>
    <property type="match status" value="2"/>
</dbReference>
<keyword evidence="5" id="KW-0808">Transferase</keyword>
<feature type="domain" description="PAC" evidence="13">
    <location>
        <begin position="541"/>
        <end position="591"/>
    </location>
</feature>
<feature type="domain" description="PAC" evidence="13">
    <location>
        <begin position="117"/>
        <end position="170"/>
    </location>
</feature>
<name>A0ABX2CDU7_9BRAD</name>
<evidence type="ECO:0000259" key="10">
    <source>
        <dbReference type="PROSITE" id="PS50109"/>
    </source>
</evidence>
<dbReference type="SUPFAM" id="SSF52172">
    <property type="entry name" value="CheY-like"/>
    <property type="match status" value="1"/>
</dbReference>
<evidence type="ECO:0000256" key="5">
    <source>
        <dbReference type="ARBA" id="ARBA00022679"/>
    </source>
</evidence>
<dbReference type="PANTHER" id="PTHR43065:SF42">
    <property type="entry name" value="TWO-COMPONENT SENSOR PPRA"/>
    <property type="match status" value="1"/>
</dbReference>
<feature type="domain" description="Response regulatory" evidence="11">
    <location>
        <begin position="1248"/>
        <end position="1358"/>
    </location>
</feature>
<dbReference type="Proteomes" id="UP000886476">
    <property type="component" value="Unassembled WGS sequence"/>
</dbReference>
<keyword evidence="4 7" id="KW-0597">Phosphoprotein</keyword>
<dbReference type="Pfam" id="PF13426">
    <property type="entry name" value="PAS_9"/>
    <property type="match status" value="1"/>
</dbReference>
<proteinExistence type="inferred from homology"/>
<dbReference type="PROSITE" id="PS50110">
    <property type="entry name" value="RESPONSE_REGULATORY"/>
    <property type="match status" value="1"/>
</dbReference>
<evidence type="ECO:0000313" key="14">
    <source>
        <dbReference type="EMBL" id="NPU66401.1"/>
    </source>
</evidence>
<feature type="domain" description="PAC" evidence="13">
    <location>
        <begin position="413"/>
        <end position="465"/>
    </location>
</feature>
<evidence type="ECO:0000256" key="4">
    <source>
        <dbReference type="ARBA" id="ARBA00022553"/>
    </source>
</evidence>
<dbReference type="SMART" id="SM00387">
    <property type="entry name" value="HATPase_c"/>
    <property type="match status" value="1"/>
</dbReference>
<dbReference type="SMART" id="SM00091">
    <property type="entry name" value="PAS"/>
    <property type="match status" value="5"/>
</dbReference>
<dbReference type="InterPro" id="IPR003018">
    <property type="entry name" value="GAF"/>
</dbReference>
<dbReference type="InterPro" id="IPR016132">
    <property type="entry name" value="Phyto_chromo_attachment"/>
</dbReference>
<dbReference type="EMBL" id="JABFDN010000004">
    <property type="protein sequence ID" value="NPU66401.1"/>
    <property type="molecule type" value="Genomic_DNA"/>
</dbReference>
<dbReference type="InterPro" id="IPR013656">
    <property type="entry name" value="PAS_4"/>
</dbReference>
<dbReference type="Pfam" id="PF00072">
    <property type="entry name" value="Response_reg"/>
    <property type="match status" value="1"/>
</dbReference>
<dbReference type="SUPFAM" id="SSF55874">
    <property type="entry name" value="ATPase domain of HSP90 chaperone/DNA topoisomerase II/histidine kinase"/>
    <property type="match status" value="1"/>
</dbReference>
<dbReference type="InterPro" id="IPR029016">
    <property type="entry name" value="GAF-like_dom_sf"/>
</dbReference>
<evidence type="ECO:0000256" key="7">
    <source>
        <dbReference type="PROSITE-ProRule" id="PRU00169"/>
    </source>
</evidence>
<dbReference type="InterPro" id="IPR001610">
    <property type="entry name" value="PAC"/>
</dbReference>
<dbReference type="InterPro" id="IPR035965">
    <property type="entry name" value="PAS-like_dom_sf"/>
</dbReference>
<evidence type="ECO:0000256" key="6">
    <source>
        <dbReference type="ARBA" id="ARBA00022777"/>
    </source>
</evidence>
<dbReference type="SUPFAM" id="SSF47384">
    <property type="entry name" value="Homodimeric domain of signal transducing histidine kinase"/>
    <property type="match status" value="1"/>
</dbReference>
<organism evidence="14 15">
    <name type="scientific">Bradyrhizobium aeschynomenes</name>
    <dbReference type="NCBI Taxonomy" id="2734909"/>
    <lineage>
        <taxon>Bacteria</taxon>
        <taxon>Pseudomonadati</taxon>
        <taxon>Pseudomonadota</taxon>
        <taxon>Alphaproteobacteria</taxon>
        <taxon>Hyphomicrobiales</taxon>
        <taxon>Nitrobacteraceae</taxon>
        <taxon>Bradyrhizobium</taxon>
    </lineage>
</organism>
<reference evidence="14" key="1">
    <citation type="submission" date="2020-05" db="EMBL/GenBank/DDBJ databases">
        <title>Nod-independent and nitrogen-fixing Bradyrhizobium aeschynomene sp. nov. isolated from nodules of Aeschynomene indica.</title>
        <authorList>
            <person name="Zhang Z."/>
        </authorList>
    </citation>
    <scope>NUCLEOTIDE SEQUENCE</scope>
    <source>
        <strain evidence="14">83012</strain>
    </source>
</reference>
<dbReference type="SUPFAM" id="SSF55781">
    <property type="entry name" value="GAF domain-like"/>
    <property type="match status" value="1"/>
</dbReference>
<evidence type="ECO:0000256" key="2">
    <source>
        <dbReference type="ARBA" id="ARBA00006402"/>
    </source>
</evidence>
<protein>
    <recommendedName>
        <fullName evidence="3">histidine kinase</fullName>
        <ecNumber evidence="3">2.7.13.3</ecNumber>
    </recommendedName>
</protein>
<dbReference type="Pfam" id="PF08448">
    <property type="entry name" value="PAS_4"/>
    <property type="match status" value="3"/>
</dbReference>
<dbReference type="InterPro" id="IPR011006">
    <property type="entry name" value="CheY-like_superfamily"/>
</dbReference>
<evidence type="ECO:0000259" key="9">
    <source>
        <dbReference type="PROSITE" id="PS50046"/>
    </source>
</evidence>